<keyword evidence="21" id="KW-1185">Reference proteome</keyword>
<keyword evidence="11" id="KW-0804">Transcription</keyword>
<dbReference type="Proteomes" id="UP000685013">
    <property type="component" value="Chromosome 1"/>
</dbReference>
<dbReference type="CDD" id="cd00086">
    <property type="entry name" value="homeodomain"/>
    <property type="match status" value="1"/>
</dbReference>
<evidence type="ECO:0000256" key="1">
    <source>
        <dbReference type="ARBA" id="ARBA00004123"/>
    </source>
</evidence>
<evidence type="ECO:0000256" key="6">
    <source>
        <dbReference type="ARBA" id="ARBA00022989"/>
    </source>
</evidence>
<feature type="DNA-binding region" description="Homeobox" evidence="14">
    <location>
        <begin position="11"/>
        <end position="75"/>
    </location>
</feature>
<evidence type="ECO:0000256" key="17">
    <source>
        <dbReference type="SAM" id="MobiDB-lite"/>
    </source>
</evidence>
<keyword evidence="8 14" id="KW-0238">DNA-binding</keyword>
<evidence type="ECO:0000256" key="2">
    <source>
        <dbReference type="ARBA" id="ARBA00004141"/>
    </source>
</evidence>
<dbReference type="GO" id="GO:0051205">
    <property type="term" value="P:protein insertion into membrane"/>
    <property type="evidence" value="ECO:0007669"/>
    <property type="project" value="TreeGrafter"/>
</dbReference>
<dbReference type="Pfam" id="PF00046">
    <property type="entry name" value="Homeodomain"/>
    <property type="match status" value="1"/>
</dbReference>
<name>A0AAV6P456_9ROSI</name>
<feature type="transmembrane region" description="Helical" evidence="18">
    <location>
        <begin position="406"/>
        <end position="427"/>
    </location>
</feature>
<dbReference type="PANTHER" id="PTHR12428:SF47">
    <property type="entry name" value="INNER MEMBRANE PROTEIN ALBINO3, CHLOROPLASTIC"/>
    <property type="match status" value="1"/>
</dbReference>
<dbReference type="CDD" id="cd20070">
    <property type="entry name" value="5TM_YidC_Alb3"/>
    <property type="match status" value="1"/>
</dbReference>
<dbReference type="FunFam" id="1.10.10.60:FF:000146">
    <property type="entry name" value="WUSCHEL-related homeobox 4"/>
    <property type="match status" value="1"/>
</dbReference>
<dbReference type="InterPro" id="IPR047196">
    <property type="entry name" value="YidC_ALB_C"/>
</dbReference>
<evidence type="ECO:0000256" key="12">
    <source>
        <dbReference type="ARBA" id="ARBA00023242"/>
    </source>
</evidence>
<evidence type="ECO:0000256" key="8">
    <source>
        <dbReference type="ARBA" id="ARBA00023125"/>
    </source>
</evidence>
<evidence type="ECO:0000313" key="20">
    <source>
        <dbReference type="EMBL" id="KAG6607233.1"/>
    </source>
</evidence>
<feature type="transmembrane region" description="Helical" evidence="18">
    <location>
        <begin position="271"/>
        <end position="292"/>
    </location>
</feature>
<dbReference type="GO" id="GO:0032977">
    <property type="term" value="F:membrane insertase activity"/>
    <property type="evidence" value="ECO:0007669"/>
    <property type="project" value="InterPro"/>
</dbReference>
<dbReference type="PROSITE" id="PS50071">
    <property type="entry name" value="HOMEOBOX_2"/>
    <property type="match status" value="1"/>
</dbReference>
<reference evidence="20 21" key="1">
    <citation type="journal article" date="2021" name="Hortic Res">
        <title>The domestication of Cucurbita argyrosperma as revealed by the genome of its wild relative.</title>
        <authorList>
            <person name="Barrera-Redondo J."/>
            <person name="Sanchez-de la Vega G."/>
            <person name="Aguirre-Liguori J.A."/>
            <person name="Castellanos-Morales G."/>
            <person name="Gutierrez-Guerrero Y.T."/>
            <person name="Aguirre-Dugua X."/>
            <person name="Aguirre-Planter E."/>
            <person name="Tenaillon M.I."/>
            <person name="Lira-Saade R."/>
            <person name="Eguiarte L.E."/>
        </authorList>
    </citation>
    <scope>NUCLEOTIDE SEQUENCE [LARGE SCALE GENOMIC DNA]</scope>
    <source>
        <strain evidence="20">JBR-2021</strain>
    </source>
</reference>
<dbReference type="GO" id="GO:0009535">
    <property type="term" value="C:chloroplast thylakoid membrane"/>
    <property type="evidence" value="ECO:0007669"/>
    <property type="project" value="TreeGrafter"/>
</dbReference>
<evidence type="ECO:0000256" key="14">
    <source>
        <dbReference type="PROSITE-ProRule" id="PRU00108"/>
    </source>
</evidence>
<feature type="non-terminal residue" evidence="20">
    <location>
        <position position="1"/>
    </location>
</feature>
<evidence type="ECO:0000256" key="16">
    <source>
        <dbReference type="RuleBase" id="RU003945"/>
    </source>
</evidence>
<dbReference type="SMART" id="SM00389">
    <property type="entry name" value="HOX"/>
    <property type="match status" value="1"/>
</dbReference>
<evidence type="ECO:0000259" key="19">
    <source>
        <dbReference type="PROSITE" id="PS50071"/>
    </source>
</evidence>
<keyword evidence="5 16" id="KW-0812">Transmembrane</keyword>
<keyword evidence="10 14" id="KW-0371">Homeobox</keyword>
<evidence type="ECO:0000256" key="18">
    <source>
        <dbReference type="SAM" id="Phobius"/>
    </source>
</evidence>
<proteinExistence type="inferred from homology"/>
<keyword evidence="12 14" id="KW-0539">Nucleus</keyword>
<comment type="similarity">
    <text evidence="16">Belongs to the OXA1/ALB3/YidC family.</text>
</comment>
<comment type="caution">
    <text evidence="20">The sequence shown here is derived from an EMBL/GenBank/DDBJ whole genome shotgun (WGS) entry which is preliminary data.</text>
</comment>
<feature type="compositionally biased region" description="Low complexity" evidence="17">
    <location>
        <begin position="177"/>
        <end position="192"/>
    </location>
</feature>
<evidence type="ECO:0000256" key="13">
    <source>
        <dbReference type="ARBA" id="ARBA00024040"/>
    </source>
</evidence>
<gene>
    <name evidence="20" type="primary">ALB3</name>
    <name evidence="20" type="ORF">SDJN03_00575</name>
</gene>
<feature type="compositionally biased region" description="Pro residues" evidence="17">
    <location>
        <begin position="165"/>
        <end position="176"/>
    </location>
</feature>
<keyword evidence="4" id="KW-0217">Developmental protein</keyword>
<dbReference type="GO" id="GO:0003677">
    <property type="term" value="F:DNA binding"/>
    <property type="evidence" value="ECO:0007669"/>
    <property type="project" value="UniProtKB-UniRule"/>
</dbReference>
<evidence type="ECO:0000256" key="11">
    <source>
        <dbReference type="ARBA" id="ARBA00023163"/>
    </source>
</evidence>
<feature type="transmembrane region" description="Helical" evidence="18">
    <location>
        <begin position="339"/>
        <end position="359"/>
    </location>
</feature>
<feature type="compositionally biased region" description="Polar residues" evidence="17">
    <location>
        <begin position="139"/>
        <end position="153"/>
    </location>
</feature>
<dbReference type="GO" id="GO:0048731">
    <property type="term" value="P:system development"/>
    <property type="evidence" value="ECO:0007669"/>
    <property type="project" value="UniProtKB-ARBA"/>
</dbReference>
<dbReference type="InterPro" id="IPR001708">
    <property type="entry name" value="YidC/ALB3/OXA1/COX18"/>
</dbReference>
<accession>A0AAV6P456</accession>
<feature type="compositionally biased region" description="Basic residues" evidence="17">
    <location>
        <begin position="584"/>
        <end position="597"/>
    </location>
</feature>
<feature type="region of interest" description="Disordered" evidence="17">
    <location>
        <begin position="526"/>
        <end position="597"/>
    </location>
</feature>
<dbReference type="AlphaFoldDB" id="A0AAV6P456"/>
<organism evidence="20 21">
    <name type="scientific">Cucurbita argyrosperma subsp. sororia</name>
    <dbReference type="NCBI Taxonomy" id="37648"/>
    <lineage>
        <taxon>Eukaryota</taxon>
        <taxon>Viridiplantae</taxon>
        <taxon>Streptophyta</taxon>
        <taxon>Embryophyta</taxon>
        <taxon>Tracheophyta</taxon>
        <taxon>Spermatophyta</taxon>
        <taxon>Magnoliopsida</taxon>
        <taxon>eudicotyledons</taxon>
        <taxon>Gunneridae</taxon>
        <taxon>Pentapetalae</taxon>
        <taxon>rosids</taxon>
        <taxon>fabids</taxon>
        <taxon>Cucurbitales</taxon>
        <taxon>Cucurbitaceae</taxon>
        <taxon>Cucurbiteae</taxon>
        <taxon>Cucurbita</taxon>
    </lineage>
</organism>
<comment type="similarity">
    <text evidence="3">Belongs to the OXA1/ALB3/YidC (TC 2.A.9.2) family.</text>
</comment>
<dbReference type="InterPro" id="IPR028055">
    <property type="entry name" value="YidC/Oxa/ALB_C"/>
</dbReference>
<protein>
    <submittedName>
        <fullName evidence="20">Inner membrane protein ALBINO3, chloroplastic</fullName>
    </submittedName>
</protein>
<feature type="domain" description="Homeobox" evidence="19">
    <location>
        <begin position="9"/>
        <end position="74"/>
    </location>
</feature>
<dbReference type="InterPro" id="IPR001356">
    <property type="entry name" value="HD"/>
</dbReference>
<evidence type="ECO:0000256" key="7">
    <source>
        <dbReference type="ARBA" id="ARBA00023015"/>
    </source>
</evidence>
<keyword evidence="7" id="KW-0805">Transcription regulation</keyword>
<evidence type="ECO:0000313" key="21">
    <source>
        <dbReference type="Proteomes" id="UP000685013"/>
    </source>
</evidence>
<feature type="region of interest" description="Disordered" evidence="17">
    <location>
        <begin position="122"/>
        <end position="192"/>
    </location>
</feature>
<evidence type="ECO:0000256" key="9">
    <source>
        <dbReference type="ARBA" id="ARBA00023136"/>
    </source>
</evidence>
<evidence type="ECO:0000256" key="5">
    <source>
        <dbReference type="ARBA" id="ARBA00022692"/>
    </source>
</evidence>
<dbReference type="GO" id="GO:0072598">
    <property type="term" value="P:protein localization to chloroplast"/>
    <property type="evidence" value="ECO:0007669"/>
    <property type="project" value="TreeGrafter"/>
</dbReference>
<comment type="subcellular location">
    <subcellularLocation>
        <location evidence="2 16">Membrane</location>
        <topology evidence="2 16">Multi-pass membrane protein</topology>
    </subcellularLocation>
    <subcellularLocation>
        <location evidence="1 14 15">Nucleus</location>
    </subcellularLocation>
</comment>
<evidence type="ECO:0000256" key="10">
    <source>
        <dbReference type="ARBA" id="ARBA00023155"/>
    </source>
</evidence>
<dbReference type="Pfam" id="PF02096">
    <property type="entry name" value="60KD_IMP"/>
    <property type="match status" value="1"/>
</dbReference>
<dbReference type="GO" id="GO:0010027">
    <property type="term" value="P:thylakoid membrane organization"/>
    <property type="evidence" value="ECO:0007669"/>
    <property type="project" value="TreeGrafter"/>
</dbReference>
<comment type="similarity">
    <text evidence="13">Belongs to the WUS homeobox family.</text>
</comment>
<dbReference type="NCBIfam" id="TIGR03592">
    <property type="entry name" value="yidC_oxa1_cterm"/>
    <property type="match status" value="1"/>
</dbReference>
<evidence type="ECO:0000256" key="4">
    <source>
        <dbReference type="ARBA" id="ARBA00022473"/>
    </source>
</evidence>
<feature type="compositionally biased region" description="Acidic residues" evidence="17">
    <location>
        <begin position="549"/>
        <end position="559"/>
    </location>
</feature>
<sequence length="597" mass="65535">MEATAEIGGTPVSSRWNPTKEQISILENLYEQGVRTPSAEQIQQITNRLKSYGHIEGKNVFYWFQNHKARQRQKQKQDHSATLAYFNHFLPLPPFSPHFPSPNVVCSPYYVHQNNVGVYPQQQSNSKMRRSHNGGFGYQSCQNDNPTTQTLSLFPTHPTGDLQAGPPPSPSPPPPHAEAATATASASSGMSADESSGGCRTYFEFFLTEGLLYTLADAAVAVDSTVSGGAASSSADAAVQKNGGWFGFISDAMEVVLKVLKDGLSAVHVPYAYGFAIILLTIIVKVATFPLTKQQVESTLAMQNLQPKIKAIQQRYAGNQERIQLETSRLYRQAGVNPLAGCFPTLATIPVWIGLYQALSNVANEGLFTEGFFWIPSLGGPTTIAARQSGAGISWLFPFVDGHPPLGWSDTAAYLVLPVLLVVSQYVSMEIMKPPQTDDPTQKNTLLIFKFLPLMIGYFSLSVPSGLSIYWFTNNVLSTAQQVWLRKLGGAKPVVNEDASGIITAGRAKRTSESERTGDRFKQLREDEKKNKLSKAARSAEILTLASESDNEDEYDEETSEKGEDSLEEAYASGADKDIPTYNRQKRSKRSKRKRAV</sequence>
<feature type="transmembrane region" description="Helical" evidence="18">
    <location>
        <begin position="447"/>
        <end position="472"/>
    </location>
</feature>
<dbReference type="EMBL" id="JAGKQH010000001">
    <property type="protein sequence ID" value="KAG6607233.1"/>
    <property type="molecule type" value="Genomic_DNA"/>
</dbReference>
<evidence type="ECO:0000256" key="15">
    <source>
        <dbReference type="RuleBase" id="RU000682"/>
    </source>
</evidence>
<keyword evidence="9 18" id="KW-0472">Membrane</keyword>
<keyword evidence="6 18" id="KW-1133">Transmembrane helix</keyword>
<dbReference type="PANTHER" id="PTHR12428">
    <property type="entry name" value="OXA1"/>
    <property type="match status" value="1"/>
</dbReference>
<evidence type="ECO:0000256" key="3">
    <source>
        <dbReference type="ARBA" id="ARBA00010583"/>
    </source>
</evidence>
<dbReference type="GO" id="GO:0005634">
    <property type="term" value="C:nucleus"/>
    <property type="evidence" value="ECO:0007669"/>
    <property type="project" value="UniProtKB-SubCell"/>
</dbReference>